<evidence type="ECO:0000313" key="3">
    <source>
        <dbReference type="Proteomes" id="UP000410984"/>
    </source>
</evidence>
<dbReference type="InterPro" id="IPR027802">
    <property type="entry name" value="Multi-ubiquitin_dom"/>
</dbReference>
<dbReference type="OrthoDB" id="512401at2"/>
<reference evidence="2 3" key="1">
    <citation type="submission" date="2019-06" db="EMBL/GenBank/DDBJ databases">
        <authorList>
            <person name="Rodrigo-Torres L."/>
            <person name="Arahal R. D."/>
            <person name="Lucena T."/>
        </authorList>
    </citation>
    <scope>NUCLEOTIDE SEQUENCE [LARGE SCALE GENOMIC DNA]</scope>
    <source>
        <strain evidence="2 3">SB0023/3</strain>
    </source>
</reference>
<sequence>MKVMDNARARSFVFPVNGTPVRFDDGEVTGREVLTRAGLLPASEHQLILVRGGRTHLVGTDDKVDLVAEEGGAFRGFRSDRSFSFTVDEVGQVWGDGRIEVDELLAILHVPAGHDLVLEREDEPDKILRPGGAVSFETRGVEHIVSRRAQRPDFVLVTVFTTSGVFPAEGAVRVPATTPVADVLVRAARKLELGDTATWITTVGNRDIDPSASFAGNGLSGEVEIEWGPREGGGGARA</sequence>
<keyword evidence="3" id="KW-1185">Reference proteome</keyword>
<dbReference type="Pfam" id="PF14452">
    <property type="entry name" value="Multi_ubiq"/>
    <property type="match status" value="1"/>
</dbReference>
<feature type="domain" description="Multi-ubiquitin" evidence="1">
    <location>
        <begin position="14"/>
        <end position="67"/>
    </location>
</feature>
<dbReference type="Proteomes" id="UP000410984">
    <property type="component" value="Unassembled WGS sequence"/>
</dbReference>
<evidence type="ECO:0000313" key="2">
    <source>
        <dbReference type="EMBL" id="VUD73512.1"/>
    </source>
</evidence>
<evidence type="ECO:0000259" key="1">
    <source>
        <dbReference type="Pfam" id="PF14452"/>
    </source>
</evidence>
<proteinExistence type="predicted"/>
<dbReference type="AlphaFoldDB" id="A0A509EHG7"/>
<gene>
    <name evidence="2" type="ORF">MET9862_04129</name>
</gene>
<accession>A0A509EHG7</accession>
<dbReference type="RefSeq" id="WP_142584743.1">
    <property type="nucleotide sequence ID" value="NZ_CABFPH010000074.1"/>
</dbReference>
<name>A0A509EHG7_9HYPH</name>
<protein>
    <recommendedName>
        <fullName evidence="1">Multi-ubiquitin domain-containing protein</fullName>
    </recommendedName>
</protein>
<dbReference type="EMBL" id="CABFPH010000074">
    <property type="protein sequence ID" value="VUD73512.1"/>
    <property type="molecule type" value="Genomic_DNA"/>
</dbReference>
<organism evidence="2 3">
    <name type="scientific">Methylobacterium symbioticum</name>
    <dbReference type="NCBI Taxonomy" id="2584084"/>
    <lineage>
        <taxon>Bacteria</taxon>
        <taxon>Pseudomonadati</taxon>
        <taxon>Pseudomonadota</taxon>
        <taxon>Alphaproteobacteria</taxon>
        <taxon>Hyphomicrobiales</taxon>
        <taxon>Methylobacteriaceae</taxon>
        <taxon>Methylobacterium</taxon>
    </lineage>
</organism>